<dbReference type="InterPro" id="IPR041492">
    <property type="entry name" value="HAD_2"/>
</dbReference>
<keyword evidence="2" id="KW-1185">Reference proteome</keyword>
<reference evidence="1 2" key="1">
    <citation type="submission" date="2020-03" db="EMBL/GenBank/DDBJ databases">
        <title>Isolation and identification of active actinomycetes.</title>
        <authorList>
            <person name="Sun X."/>
        </authorList>
    </citation>
    <scope>NUCLEOTIDE SEQUENCE [LARGE SCALE GENOMIC DNA]</scope>
    <source>
        <strain evidence="1 2">NEAU-D13</strain>
    </source>
</reference>
<dbReference type="Proteomes" id="UP000481360">
    <property type="component" value="Unassembled WGS sequence"/>
</dbReference>
<name>A0A7C9RSD0_9PSEU</name>
<keyword evidence="1" id="KW-0378">Hydrolase</keyword>
<organism evidence="1 2">
    <name type="scientific">Lentzea alba</name>
    <dbReference type="NCBI Taxonomy" id="2714351"/>
    <lineage>
        <taxon>Bacteria</taxon>
        <taxon>Bacillati</taxon>
        <taxon>Actinomycetota</taxon>
        <taxon>Actinomycetes</taxon>
        <taxon>Pseudonocardiales</taxon>
        <taxon>Pseudonocardiaceae</taxon>
        <taxon>Lentzea</taxon>
    </lineage>
</organism>
<dbReference type="EMBL" id="JAAMPJ010000006">
    <property type="protein sequence ID" value="NGY61628.1"/>
    <property type="molecule type" value="Genomic_DNA"/>
</dbReference>
<evidence type="ECO:0000313" key="1">
    <source>
        <dbReference type="EMBL" id="NGY61628.1"/>
    </source>
</evidence>
<dbReference type="InterPro" id="IPR036412">
    <property type="entry name" value="HAD-like_sf"/>
</dbReference>
<dbReference type="SUPFAM" id="SSF56784">
    <property type="entry name" value="HAD-like"/>
    <property type="match status" value="1"/>
</dbReference>
<protein>
    <submittedName>
        <fullName evidence="1">HAD family hydrolase</fullName>
    </submittedName>
</protein>
<dbReference type="InterPro" id="IPR050155">
    <property type="entry name" value="HAD-like_hydrolase_sf"/>
</dbReference>
<dbReference type="Gene3D" id="3.40.50.1000">
    <property type="entry name" value="HAD superfamily/HAD-like"/>
    <property type="match status" value="1"/>
</dbReference>
<dbReference type="PANTHER" id="PTHR43434">
    <property type="entry name" value="PHOSPHOGLYCOLATE PHOSPHATASE"/>
    <property type="match status" value="1"/>
</dbReference>
<dbReference type="InterPro" id="IPR023214">
    <property type="entry name" value="HAD_sf"/>
</dbReference>
<dbReference type="CDD" id="cd01427">
    <property type="entry name" value="HAD_like"/>
    <property type="match status" value="1"/>
</dbReference>
<sequence length="238" mass="25362">MNAADRKLEGADVLRSLLSDTEVLFLDFDGPVCSVFAGFPAPVVAGQLREVLHESGLSSLPAEVQGASDPFDVLRYAATCGPDQLRYVEAALRAHEVEAVMSAAPTPYSRELILEWTNSGRDLAIVSNNSKAAVETYLDLQGIRSYVRVAVGRTEADPSLLKPHPHLVEVACELTNVTPDRCTLVGDSVADIEASRAVGVPAIAFANKPGKANQLREARPAAIVDSIAVILEALKNDC</sequence>
<accession>A0A7C9RSD0</accession>
<dbReference type="GO" id="GO:0008967">
    <property type="term" value="F:phosphoglycolate phosphatase activity"/>
    <property type="evidence" value="ECO:0007669"/>
    <property type="project" value="TreeGrafter"/>
</dbReference>
<dbReference type="GO" id="GO:0005829">
    <property type="term" value="C:cytosol"/>
    <property type="evidence" value="ECO:0007669"/>
    <property type="project" value="TreeGrafter"/>
</dbReference>
<evidence type="ECO:0000313" key="2">
    <source>
        <dbReference type="Proteomes" id="UP000481360"/>
    </source>
</evidence>
<dbReference type="NCBIfam" id="TIGR01549">
    <property type="entry name" value="HAD-SF-IA-v1"/>
    <property type="match status" value="1"/>
</dbReference>
<dbReference type="AlphaFoldDB" id="A0A7C9RSD0"/>
<dbReference type="InterPro" id="IPR006439">
    <property type="entry name" value="HAD-SF_hydro_IA"/>
</dbReference>
<gene>
    <name evidence="1" type="ORF">G7043_22115</name>
</gene>
<dbReference type="Pfam" id="PF13419">
    <property type="entry name" value="HAD_2"/>
    <property type="match status" value="1"/>
</dbReference>
<dbReference type="PANTHER" id="PTHR43434:SF1">
    <property type="entry name" value="PHOSPHOGLYCOLATE PHOSPHATASE"/>
    <property type="match status" value="1"/>
</dbReference>
<proteinExistence type="predicted"/>
<comment type="caution">
    <text evidence="1">The sequence shown here is derived from an EMBL/GenBank/DDBJ whole genome shotgun (WGS) entry which is preliminary data.</text>
</comment>
<dbReference type="GO" id="GO:0006281">
    <property type="term" value="P:DNA repair"/>
    <property type="evidence" value="ECO:0007669"/>
    <property type="project" value="TreeGrafter"/>
</dbReference>